<accession>A0A199VZE3</accession>
<evidence type="ECO:0000256" key="4">
    <source>
        <dbReference type="ARBA" id="ARBA00023242"/>
    </source>
</evidence>
<feature type="domain" description="Essential protein Yae1 N-terminal" evidence="6">
    <location>
        <begin position="81"/>
        <end position="118"/>
    </location>
</feature>
<gene>
    <name evidence="10 11 12 13" type="primary">LOC109708829</name>
    <name evidence="7" type="ORF">ACMD2_01636</name>
</gene>
<dbReference type="EMBL" id="LSRQ01000555">
    <property type="protein sequence ID" value="OAY82045.1"/>
    <property type="molecule type" value="Genomic_DNA"/>
</dbReference>
<dbReference type="Proteomes" id="UP000092600">
    <property type="component" value="Unassembled WGS sequence"/>
</dbReference>
<dbReference type="GO" id="GO:0005737">
    <property type="term" value="C:cytoplasm"/>
    <property type="evidence" value="ECO:0007669"/>
    <property type="project" value="UniProtKB-SubCell"/>
</dbReference>
<dbReference type="Pfam" id="PF09811">
    <property type="entry name" value="Yae1_N"/>
    <property type="match status" value="1"/>
</dbReference>
<dbReference type="PANTHER" id="PTHR18829">
    <property type="entry name" value="PROTEIN YAE1 HOMOLOG"/>
    <property type="match status" value="1"/>
</dbReference>
<proteinExistence type="predicted"/>
<evidence type="ECO:0000313" key="8">
    <source>
        <dbReference type="Proteomes" id="UP000092600"/>
    </source>
</evidence>
<dbReference type="InterPro" id="IPR038881">
    <property type="entry name" value="Yae1-like"/>
</dbReference>
<dbReference type="GeneID" id="109708829"/>
<keyword evidence="4" id="KW-0539">Nucleus</keyword>
<evidence type="ECO:0000256" key="3">
    <source>
        <dbReference type="ARBA" id="ARBA00022490"/>
    </source>
</evidence>
<evidence type="ECO:0000313" key="11">
    <source>
        <dbReference type="RefSeq" id="XP_020086273.1"/>
    </source>
</evidence>
<evidence type="ECO:0000259" key="6">
    <source>
        <dbReference type="Pfam" id="PF09811"/>
    </source>
</evidence>
<evidence type="ECO:0000313" key="12">
    <source>
        <dbReference type="RefSeq" id="XP_020086274.1"/>
    </source>
</evidence>
<evidence type="ECO:0000313" key="10">
    <source>
        <dbReference type="RefSeq" id="XP_020086272.1"/>
    </source>
</evidence>
<keyword evidence="9" id="KW-1185">Reference proteome</keyword>
<evidence type="ECO:0000313" key="13">
    <source>
        <dbReference type="RefSeq" id="XP_020086275.1"/>
    </source>
</evidence>
<dbReference type="GO" id="GO:0005634">
    <property type="term" value="C:nucleus"/>
    <property type="evidence" value="ECO:0007669"/>
    <property type="project" value="UniProtKB-SubCell"/>
</dbReference>
<dbReference type="RefSeq" id="XP_020086275.1">
    <property type="nucleotide sequence ID" value="XM_020230686.1"/>
</dbReference>
<sequence length="221" mass="24937">MAEGTSANHEDLRNLMTSLAEFNMETASFTEHNQRERHDNGSDDCFGEDEIWGDASDDDVNHGTALSREWEWRHNRFHTMGYRDGITEGKQASAQEGFNIGFKQSVLVGYKWGLVRGITSAIASLPENLREKLVPKSEIRKGFENLHTSVQTISTTDALKMYHKSIAASEAGQSSDHSEQKLQDEDSNANKLETLSNDLILLLHETPEIKITEEELKTRDK</sequence>
<dbReference type="RefSeq" id="XP_020086272.1">
    <property type="nucleotide sequence ID" value="XM_020230683.1"/>
</dbReference>
<protein>
    <submittedName>
        <fullName evidence="10 11">Uncharacterized protein LOC109708829</fullName>
    </submittedName>
    <submittedName>
        <fullName evidence="7">Yae1 domain-containing protein 1</fullName>
    </submittedName>
</protein>
<evidence type="ECO:0000313" key="7">
    <source>
        <dbReference type="EMBL" id="OAY82045.1"/>
    </source>
</evidence>
<evidence type="ECO:0000256" key="1">
    <source>
        <dbReference type="ARBA" id="ARBA00004123"/>
    </source>
</evidence>
<evidence type="ECO:0000313" key="9">
    <source>
        <dbReference type="Proteomes" id="UP000515123"/>
    </source>
</evidence>
<dbReference type="AlphaFoldDB" id="A0A199VZE3"/>
<keyword evidence="3" id="KW-0963">Cytoplasm</keyword>
<feature type="region of interest" description="Disordered" evidence="5">
    <location>
        <begin position="168"/>
        <end position="189"/>
    </location>
</feature>
<dbReference type="RefSeq" id="XP_020086273.1">
    <property type="nucleotide sequence ID" value="XM_020230684.1"/>
</dbReference>
<dbReference type="PANTHER" id="PTHR18829:SF0">
    <property type="entry name" value="PROTEIN YAE1 HOMOLOG"/>
    <property type="match status" value="1"/>
</dbReference>
<dbReference type="InterPro" id="IPR019191">
    <property type="entry name" value="Essential_protein_Yae1_N"/>
</dbReference>
<dbReference type="Proteomes" id="UP000515123">
    <property type="component" value="Linkage group 4"/>
</dbReference>
<evidence type="ECO:0000256" key="5">
    <source>
        <dbReference type="SAM" id="MobiDB-lite"/>
    </source>
</evidence>
<dbReference type="STRING" id="4615.A0A199VZE3"/>
<dbReference type="Gramene" id="Aco002369.1.mrna1">
    <property type="protein sequence ID" value="Aco002369.1.mrna1"/>
    <property type="gene ID" value="Aco002369.1.path1"/>
</dbReference>
<organism evidence="7 8">
    <name type="scientific">Ananas comosus</name>
    <name type="common">Pineapple</name>
    <name type="synonym">Ananas ananas</name>
    <dbReference type="NCBI Taxonomy" id="4615"/>
    <lineage>
        <taxon>Eukaryota</taxon>
        <taxon>Viridiplantae</taxon>
        <taxon>Streptophyta</taxon>
        <taxon>Embryophyta</taxon>
        <taxon>Tracheophyta</taxon>
        <taxon>Spermatophyta</taxon>
        <taxon>Magnoliopsida</taxon>
        <taxon>Liliopsida</taxon>
        <taxon>Poales</taxon>
        <taxon>Bromeliaceae</taxon>
        <taxon>Bromelioideae</taxon>
        <taxon>Ananas</taxon>
    </lineage>
</organism>
<comment type="subcellular location">
    <subcellularLocation>
        <location evidence="2">Cytoplasm</location>
    </subcellularLocation>
    <subcellularLocation>
        <location evidence="1">Nucleus</location>
    </subcellularLocation>
</comment>
<reference evidence="7 8" key="1">
    <citation type="journal article" date="2016" name="DNA Res.">
        <title>The draft genome of MD-2 pineapple using hybrid error correction of long reads.</title>
        <authorList>
            <person name="Redwan R.M."/>
            <person name="Saidin A."/>
            <person name="Kumar S.V."/>
        </authorList>
    </citation>
    <scope>NUCLEOTIDE SEQUENCE [LARGE SCALE GENOMIC DNA]</scope>
    <source>
        <strain evidence="8">cv. MD2</strain>
        <tissue evidence="7">Leaf</tissue>
    </source>
</reference>
<name>A0A199VZE3_ANACO</name>
<reference evidence="10 11" key="2">
    <citation type="submission" date="2025-04" db="UniProtKB">
        <authorList>
            <consortium name="RefSeq"/>
        </authorList>
    </citation>
    <scope>IDENTIFICATION</scope>
    <source>
        <tissue evidence="10 11">Leaf</tissue>
    </source>
</reference>
<dbReference type="RefSeq" id="XP_020086274.1">
    <property type="nucleotide sequence ID" value="XM_020230685.1"/>
</dbReference>
<evidence type="ECO:0000256" key="2">
    <source>
        <dbReference type="ARBA" id="ARBA00004496"/>
    </source>
</evidence>